<dbReference type="InterPro" id="IPR027417">
    <property type="entry name" value="P-loop_NTPase"/>
</dbReference>
<dbReference type="SUPFAM" id="SSF52540">
    <property type="entry name" value="P-loop containing nucleoside triphosphate hydrolases"/>
    <property type="match status" value="1"/>
</dbReference>
<dbReference type="Proteomes" id="UP000536773">
    <property type="component" value="Unassembled WGS sequence"/>
</dbReference>
<proteinExistence type="predicted"/>
<sequence length="155" mass="17637">MVTDADVLKRWKYIAQDDEKLLILIGGPGSGKSKLIRELTFQDGWKICEARELFDDEFLEIPRADRPDKAIALVSAAIHRLNARVVMIDNVEFLFAPILNLDPVAMLKKLSRECPIIVSWRGSLEGNTLYFEHNGDPKYAKFVIDNPNHVICLDE</sequence>
<gene>
    <name evidence="2" type="primary">brxF</name>
    <name evidence="1" type="ORF">C6Y28_02860</name>
    <name evidence="2" type="ORF">HG933_07500</name>
</gene>
<dbReference type="Gene3D" id="3.40.50.300">
    <property type="entry name" value="P-loop containing nucleotide triphosphate hydrolases"/>
    <property type="match status" value="1"/>
</dbReference>
<dbReference type="AlphaFoldDB" id="A0A1M6NHA2"/>
<evidence type="ECO:0000313" key="2">
    <source>
        <dbReference type="EMBL" id="NMK39225.1"/>
    </source>
</evidence>
<dbReference type="EMBL" id="CP027569">
    <property type="protein sequence ID" value="AVO26641.1"/>
    <property type="molecule type" value="Genomic_DNA"/>
</dbReference>
<dbReference type="Proteomes" id="UP000238358">
    <property type="component" value="Chromosome"/>
</dbReference>
<reference evidence="1 3" key="1">
    <citation type="journal article" date="2018" name="Genome Announc.">
        <title>Complete genomes of two Megasphaera elsdenii strains, NCIMB 702410 and ATCC 25940.</title>
        <authorList>
            <person name="Hatmaker E.A."/>
            <person name="O'Dell K."/>
            <person name="Riley L.A."/>
            <person name="Klingeman D.M."/>
            <person name="Guss A.M."/>
        </authorList>
    </citation>
    <scope>NUCLEOTIDE SEQUENCE [LARGE SCALE GENOMIC DNA]</scope>
    <source>
        <strain evidence="1 3">NCIMB702410</strain>
    </source>
</reference>
<evidence type="ECO:0000313" key="1">
    <source>
        <dbReference type="EMBL" id="AVO26641.1"/>
    </source>
</evidence>
<evidence type="ECO:0000313" key="3">
    <source>
        <dbReference type="Proteomes" id="UP000238358"/>
    </source>
</evidence>
<dbReference type="GeneID" id="97491057"/>
<dbReference type="RefSeq" id="WP_014015100.1">
    <property type="nucleotide sequence ID" value="NZ_AP031433.1"/>
</dbReference>
<organism evidence="2 4">
    <name type="scientific">Megasphaera elsdenii</name>
    <dbReference type="NCBI Taxonomy" id="907"/>
    <lineage>
        <taxon>Bacteria</taxon>
        <taxon>Bacillati</taxon>
        <taxon>Bacillota</taxon>
        <taxon>Negativicutes</taxon>
        <taxon>Veillonellales</taxon>
        <taxon>Veillonellaceae</taxon>
        <taxon>Megasphaera</taxon>
    </lineage>
</organism>
<dbReference type="EMBL" id="JABBJH010000009">
    <property type="protein sequence ID" value="NMK39225.1"/>
    <property type="molecule type" value="Genomic_DNA"/>
</dbReference>
<dbReference type="NCBIfam" id="NF033453">
    <property type="entry name" value="BREX_3_BrxF"/>
    <property type="match status" value="1"/>
</dbReference>
<evidence type="ECO:0000313" key="4">
    <source>
        <dbReference type="Proteomes" id="UP000536773"/>
    </source>
</evidence>
<dbReference type="OrthoDB" id="7503064at2"/>
<name>A0A1M6NHA2_MEGEL</name>
<protein>
    <submittedName>
        <fullName evidence="2">BREX-3 system P-loop-containing protein BrxF</fullName>
    </submittedName>
</protein>
<accession>A0A1M6NHA2</accession>
<reference evidence="2 4" key="2">
    <citation type="submission" date="2020-04" db="EMBL/GenBank/DDBJ databases">
        <authorList>
            <person name="Hitch T.C.A."/>
            <person name="Wylensek D."/>
            <person name="Clavel T."/>
        </authorList>
    </citation>
    <scope>NUCLEOTIDE SEQUENCE [LARGE SCALE GENOMIC DNA]</scope>
    <source>
        <strain evidence="2 4">WCA-386-APC-2A</strain>
    </source>
</reference>
<dbReference type="InterPro" id="IPR048067">
    <property type="entry name" value="BREX_3_BrxF"/>
</dbReference>